<comment type="caution">
    <text evidence="1">The sequence shown here is derived from an EMBL/GenBank/DDBJ whole genome shotgun (WGS) entry which is preliminary data.</text>
</comment>
<dbReference type="EMBL" id="BAABHF010000054">
    <property type="protein sequence ID" value="GAA4516324.1"/>
    <property type="molecule type" value="Genomic_DNA"/>
</dbReference>
<evidence type="ECO:0000313" key="2">
    <source>
        <dbReference type="Proteomes" id="UP001500503"/>
    </source>
</evidence>
<accession>A0ABP8R289</accession>
<name>A0ABP8R289_9ACTN</name>
<evidence type="ECO:0000313" key="1">
    <source>
        <dbReference type="EMBL" id="GAA4516324.1"/>
    </source>
</evidence>
<dbReference type="Proteomes" id="UP001500503">
    <property type="component" value="Unassembled WGS sequence"/>
</dbReference>
<reference evidence="2" key="1">
    <citation type="journal article" date="2019" name="Int. J. Syst. Evol. Microbiol.">
        <title>The Global Catalogue of Microorganisms (GCM) 10K type strain sequencing project: providing services to taxonomists for standard genome sequencing and annotation.</title>
        <authorList>
            <consortium name="The Broad Institute Genomics Platform"/>
            <consortium name="The Broad Institute Genome Sequencing Center for Infectious Disease"/>
            <person name="Wu L."/>
            <person name="Ma J."/>
        </authorList>
    </citation>
    <scope>NUCLEOTIDE SEQUENCE [LARGE SCALE GENOMIC DNA]</scope>
    <source>
        <strain evidence="2">JCM 17933</strain>
    </source>
</reference>
<keyword evidence="2" id="KW-1185">Reference proteome</keyword>
<sequence>MQQTSEGVADLGVTMAAGAGQIVVEAARLAYRVAVLVQSPGGEVVGVGVYADQATGTGSLQREGLDRRDGPGSGQVPASTVEVFVDAVGDRPVPAHPVTPLVTPMRERHLRGQNVPAMACVRQMIQRGRQLEGNLTVGRDADRLIPVPLSALPVRLQKTAFGLPPRTPFGLGKLSDIQVVPVTQQPLTTTHDTNPPRVVIGPRPLKPILKQIQPPGFDEPLLARVVAAWGLLGAFRPDRQRQPVRGRGYRRLEIMNVGELGTPRQRPLVMVRFGDRTGPP</sequence>
<gene>
    <name evidence="1" type="ORF">GCM10023191_087120</name>
</gene>
<protein>
    <submittedName>
        <fullName evidence="1">Uncharacterized protein</fullName>
    </submittedName>
</protein>
<organism evidence="1 2">
    <name type="scientific">Actinoallomurus oryzae</name>
    <dbReference type="NCBI Taxonomy" id="502180"/>
    <lineage>
        <taxon>Bacteria</taxon>
        <taxon>Bacillati</taxon>
        <taxon>Actinomycetota</taxon>
        <taxon>Actinomycetes</taxon>
        <taxon>Streptosporangiales</taxon>
        <taxon>Thermomonosporaceae</taxon>
        <taxon>Actinoallomurus</taxon>
    </lineage>
</organism>
<proteinExistence type="predicted"/>